<dbReference type="Proteomes" id="UP000433652">
    <property type="component" value="Unassembled WGS sequence"/>
</dbReference>
<keyword evidence="2" id="KW-1185">Reference proteome</keyword>
<dbReference type="RefSeq" id="WP_159791243.1">
    <property type="nucleotide sequence ID" value="NZ_WTYM01000008.1"/>
</dbReference>
<name>A0A6I4SQ64_9SPHN</name>
<protein>
    <submittedName>
        <fullName evidence="1">Uncharacterized protein</fullName>
    </submittedName>
</protein>
<reference evidence="1 2" key="1">
    <citation type="submission" date="2019-12" db="EMBL/GenBank/DDBJ databases">
        <title>Genomic-based taxomic classification of the family Erythrobacteraceae.</title>
        <authorList>
            <person name="Xu L."/>
        </authorList>
    </citation>
    <scope>NUCLEOTIDE SEQUENCE [LARGE SCALE GENOMIC DNA]</scope>
    <source>
        <strain evidence="1 2">MCCC 1K01500</strain>
    </source>
</reference>
<sequence length="293" mass="33260">MKLGYSEFSFGYAFTENLIRRSAQAPTSAPQFPNLIEEGQLGYDVRIELPALPLFFQFKLPEWMVRRSAKEVALTRGALRPQFFRMPLMRRDLSDQHQLLLDLESRHPGSVFYASPRLRNSREFNAAYNSAEVHRRSALISPSAIGALPDDKPHVVSYRPRDTQGWFCSDPQEIPLNDFDAVAKKLIAKLHMKETPRLVDLAPHLAPELKAVRRRALEGEELGAVELEVEGTPQPIIEIDEGAIRERFRLRRQATVEIAPGEEEARVSEELYVAREIARIGLGVQLVIAQPKD</sequence>
<proteinExistence type="predicted"/>
<dbReference type="OrthoDB" id="6809238at2"/>
<dbReference type="EMBL" id="WTYM01000008">
    <property type="protein sequence ID" value="MXO57945.1"/>
    <property type="molecule type" value="Genomic_DNA"/>
</dbReference>
<dbReference type="AlphaFoldDB" id="A0A6I4SQ64"/>
<evidence type="ECO:0000313" key="2">
    <source>
        <dbReference type="Proteomes" id="UP000433652"/>
    </source>
</evidence>
<organism evidence="1 2">
    <name type="scientific">Croceibacterium salegens</name>
    <dbReference type="NCBI Taxonomy" id="1737568"/>
    <lineage>
        <taxon>Bacteria</taxon>
        <taxon>Pseudomonadati</taxon>
        <taxon>Pseudomonadota</taxon>
        <taxon>Alphaproteobacteria</taxon>
        <taxon>Sphingomonadales</taxon>
        <taxon>Erythrobacteraceae</taxon>
        <taxon>Croceibacterium</taxon>
    </lineage>
</organism>
<accession>A0A6I4SQ64</accession>
<gene>
    <name evidence="1" type="ORF">GRI89_00080</name>
</gene>
<comment type="caution">
    <text evidence="1">The sequence shown here is derived from an EMBL/GenBank/DDBJ whole genome shotgun (WGS) entry which is preliminary data.</text>
</comment>
<evidence type="ECO:0000313" key="1">
    <source>
        <dbReference type="EMBL" id="MXO57945.1"/>
    </source>
</evidence>